<evidence type="ECO:0000256" key="2">
    <source>
        <dbReference type="ARBA" id="ARBA00005417"/>
    </source>
</evidence>
<dbReference type="PANTHER" id="PTHR43776:SF4">
    <property type="entry name" value="PUTRESCINE EXPORT SYSTEM ATP-BINDING PROTEIN SAPF"/>
    <property type="match status" value="1"/>
</dbReference>
<keyword evidence="3" id="KW-0813">Transport</keyword>
<sequence>MQPTLKVQALSKTFDVRAGLFKRKKFEVLKNISFCIGKGETIAVIGETGSGKSTLAKLLAGADNANAGQILLEGNVIEDNGIRDNQCRHIRMIFQDSGASLNPGLTIGDMLDDCLQYNTDFDEEERSEKINTTLSKVGLLVDHQHYYPHMFSVGQLQRVAFARALILDPKVMVLDEAVSSLDPSIRAQIVNLLLKLQRETGLTYVMITHHLSLVRHISDQVIVLDKGEVVEYGLTENVFNNPQSKITQRLLSC</sequence>
<accession>A0ABT9FE65</accession>
<dbReference type="Pfam" id="PF00005">
    <property type="entry name" value="ABC_tran"/>
    <property type="match status" value="1"/>
</dbReference>
<dbReference type="SMART" id="SM00382">
    <property type="entry name" value="AAA"/>
    <property type="match status" value="1"/>
</dbReference>
<dbReference type="PROSITE" id="PS00211">
    <property type="entry name" value="ABC_TRANSPORTER_1"/>
    <property type="match status" value="1"/>
</dbReference>
<dbReference type="GO" id="GO:0005524">
    <property type="term" value="F:ATP binding"/>
    <property type="evidence" value="ECO:0007669"/>
    <property type="project" value="UniProtKB-KW"/>
</dbReference>
<keyword evidence="11" id="KW-1185">Reference proteome</keyword>
<evidence type="ECO:0000256" key="1">
    <source>
        <dbReference type="ARBA" id="ARBA00004417"/>
    </source>
</evidence>
<comment type="subcellular location">
    <subcellularLocation>
        <location evidence="1">Cell inner membrane</location>
        <topology evidence="1">Peripheral membrane protein</topology>
    </subcellularLocation>
</comment>
<evidence type="ECO:0000259" key="9">
    <source>
        <dbReference type="PROSITE" id="PS50893"/>
    </source>
</evidence>
<keyword evidence="6" id="KW-0547">Nucleotide-binding</keyword>
<protein>
    <submittedName>
        <fullName evidence="10">ATP-binding cassette domain-containing protein</fullName>
    </submittedName>
</protein>
<evidence type="ECO:0000256" key="7">
    <source>
        <dbReference type="ARBA" id="ARBA00022840"/>
    </source>
</evidence>
<reference evidence="10" key="1">
    <citation type="submission" date="2023-07" db="EMBL/GenBank/DDBJ databases">
        <title>Genome content predicts the carbon catabolic preferences of heterotrophic bacteria.</title>
        <authorList>
            <person name="Gralka M."/>
        </authorList>
    </citation>
    <scope>NUCLEOTIDE SEQUENCE</scope>
    <source>
        <strain evidence="10">4G09</strain>
    </source>
</reference>
<evidence type="ECO:0000313" key="10">
    <source>
        <dbReference type="EMBL" id="MDP2565077.1"/>
    </source>
</evidence>
<dbReference type="PROSITE" id="PS50893">
    <property type="entry name" value="ABC_TRANSPORTER_2"/>
    <property type="match status" value="1"/>
</dbReference>
<gene>
    <name evidence="10" type="ORF">Q8W34_10565</name>
</gene>
<comment type="caution">
    <text evidence="10">The sequence shown here is derived from an EMBL/GenBank/DDBJ whole genome shotgun (WGS) entry which is preliminary data.</text>
</comment>
<dbReference type="InterPro" id="IPR003439">
    <property type="entry name" value="ABC_transporter-like_ATP-bd"/>
</dbReference>
<evidence type="ECO:0000256" key="4">
    <source>
        <dbReference type="ARBA" id="ARBA00022475"/>
    </source>
</evidence>
<dbReference type="Gene3D" id="3.40.50.300">
    <property type="entry name" value="P-loop containing nucleotide triphosphate hydrolases"/>
    <property type="match status" value="1"/>
</dbReference>
<dbReference type="InterPro" id="IPR027417">
    <property type="entry name" value="P-loop_NTPase"/>
</dbReference>
<dbReference type="InterPro" id="IPR017871">
    <property type="entry name" value="ABC_transporter-like_CS"/>
</dbReference>
<keyword evidence="8" id="KW-0472">Membrane</keyword>
<feature type="domain" description="ABC transporter" evidence="9">
    <location>
        <begin position="5"/>
        <end position="251"/>
    </location>
</feature>
<evidence type="ECO:0000256" key="5">
    <source>
        <dbReference type="ARBA" id="ARBA00022519"/>
    </source>
</evidence>
<dbReference type="PANTHER" id="PTHR43776">
    <property type="entry name" value="TRANSPORT ATP-BINDING PROTEIN"/>
    <property type="match status" value="1"/>
</dbReference>
<dbReference type="Proteomes" id="UP001177212">
    <property type="component" value="Unassembled WGS sequence"/>
</dbReference>
<keyword evidence="7 10" id="KW-0067">ATP-binding</keyword>
<keyword evidence="5" id="KW-0997">Cell inner membrane</keyword>
<dbReference type="EMBL" id="JAUYVT010000008">
    <property type="protein sequence ID" value="MDP2565077.1"/>
    <property type="molecule type" value="Genomic_DNA"/>
</dbReference>
<dbReference type="InterPro" id="IPR050319">
    <property type="entry name" value="ABC_transp_ATP-bind"/>
</dbReference>
<evidence type="ECO:0000256" key="8">
    <source>
        <dbReference type="ARBA" id="ARBA00023136"/>
    </source>
</evidence>
<dbReference type="CDD" id="cd03257">
    <property type="entry name" value="ABC_NikE_OppD_transporters"/>
    <property type="match status" value="1"/>
</dbReference>
<evidence type="ECO:0000313" key="11">
    <source>
        <dbReference type="Proteomes" id="UP001177212"/>
    </source>
</evidence>
<dbReference type="InterPro" id="IPR003593">
    <property type="entry name" value="AAA+_ATPase"/>
</dbReference>
<organism evidence="10 11">
    <name type="scientific">Pseudoalteromonas marina</name>
    <dbReference type="NCBI Taxonomy" id="267375"/>
    <lineage>
        <taxon>Bacteria</taxon>
        <taxon>Pseudomonadati</taxon>
        <taxon>Pseudomonadota</taxon>
        <taxon>Gammaproteobacteria</taxon>
        <taxon>Alteromonadales</taxon>
        <taxon>Pseudoalteromonadaceae</taxon>
        <taxon>Pseudoalteromonas</taxon>
    </lineage>
</organism>
<comment type="similarity">
    <text evidence="2">Belongs to the ABC transporter superfamily.</text>
</comment>
<dbReference type="SUPFAM" id="SSF52540">
    <property type="entry name" value="P-loop containing nucleoside triphosphate hydrolases"/>
    <property type="match status" value="1"/>
</dbReference>
<evidence type="ECO:0000256" key="3">
    <source>
        <dbReference type="ARBA" id="ARBA00022448"/>
    </source>
</evidence>
<dbReference type="RefSeq" id="WP_138740105.1">
    <property type="nucleotide sequence ID" value="NZ_JAUYVT010000008.1"/>
</dbReference>
<keyword evidence="4" id="KW-1003">Cell membrane</keyword>
<evidence type="ECO:0000256" key="6">
    <source>
        <dbReference type="ARBA" id="ARBA00022741"/>
    </source>
</evidence>
<name>A0ABT9FE65_9GAMM</name>
<proteinExistence type="inferred from homology"/>